<dbReference type="AlphaFoldDB" id="A0A3D4V8N5"/>
<name>A0A3D4V8N5_9BACT</name>
<organism evidence="1 2">
    <name type="scientific">Gemmatimonas aurantiaca</name>
    <dbReference type="NCBI Taxonomy" id="173480"/>
    <lineage>
        <taxon>Bacteria</taxon>
        <taxon>Pseudomonadati</taxon>
        <taxon>Gemmatimonadota</taxon>
        <taxon>Gemmatimonadia</taxon>
        <taxon>Gemmatimonadales</taxon>
        <taxon>Gemmatimonadaceae</taxon>
        <taxon>Gemmatimonas</taxon>
    </lineage>
</organism>
<evidence type="ECO:0000313" key="2">
    <source>
        <dbReference type="Proteomes" id="UP000264071"/>
    </source>
</evidence>
<dbReference type="EMBL" id="DPIY01000009">
    <property type="protein sequence ID" value="HCT57496.1"/>
    <property type="molecule type" value="Genomic_DNA"/>
</dbReference>
<dbReference type="OMA" id="TERDEHT"/>
<gene>
    <name evidence="1" type="ORF">DGD08_09880</name>
</gene>
<reference evidence="1 2" key="1">
    <citation type="journal article" date="2018" name="Nat. Biotechnol.">
        <title>A standardized bacterial taxonomy based on genome phylogeny substantially revises the tree of life.</title>
        <authorList>
            <person name="Parks D.H."/>
            <person name="Chuvochina M."/>
            <person name="Waite D.W."/>
            <person name="Rinke C."/>
            <person name="Skarshewski A."/>
            <person name="Chaumeil P.A."/>
            <person name="Hugenholtz P."/>
        </authorList>
    </citation>
    <scope>NUCLEOTIDE SEQUENCE [LARGE SCALE GENOMIC DNA]</scope>
    <source>
        <strain evidence="1">UBA8844</strain>
    </source>
</reference>
<dbReference type="GO" id="GO:0003824">
    <property type="term" value="F:catalytic activity"/>
    <property type="evidence" value="ECO:0007669"/>
    <property type="project" value="UniProtKB-ARBA"/>
</dbReference>
<accession>A0A3D4V8N5</accession>
<evidence type="ECO:0008006" key="3">
    <source>
        <dbReference type="Google" id="ProtNLM"/>
    </source>
</evidence>
<dbReference type="Gene3D" id="3.40.1190.20">
    <property type="match status" value="1"/>
</dbReference>
<protein>
    <recommendedName>
        <fullName evidence="3">Carbohydrate kinase family protein</fullName>
    </recommendedName>
</protein>
<proteinExistence type="predicted"/>
<evidence type="ECO:0000313" key="1">
    <source>
        <dbReference type="EMBL" id="HCT57496.1"/>
    </source>
</evidence>
<dbReference type="SUPFAM" id="SSF53613">
    <property type="entry name" value="Ribokinase-like"/>
    <property type="match status" value="1"/>
</dbReference>
<dbReference type="Proteomes" id="UP000264071">
    <property type="component" value="Unassembled WGS sequence"/>
</dbReference>
<dbReference type="InterPro" id="IPR029056">
    <property type="entry name" value="Ribokinase-like"/>
</dbReference>
<comment type="caution">
    <text evidence="1">The sequence shown here is derived from an EMBL/GenBank/DDBJ whole genome shotgun (WGS) entry which is preliminary data.</text>
</comment>
<sequence length="340" mass="36694">MSGRKQRLGVIGSFVWDVLHGRDGRSVPIEEWGGITYSLSALDAALPEDWEIVPIAKVGNDLVDRARVFCRSLRRMAPDIELIGVPYANNRVELRYLDDERRSEHLTGGVPGWNWLGLKPVLESAQVDALYINLLSGWELDLETMQLIRAHFRGPIYCDLHMLVMAVQADGLRVPRPLPNVAGWCACFDVLQVNEDEMALMAPDSMALAATALAAGVSLLCVTLGKRGAAYFVAPGFERLPDLPTRRGHNVALSTSPRGGAGAFGAVRTALVPAEIARVDGPGDPTGCGDVWGATHFSRLLAGDMFTEAMAAAHRAAARNVEHRGASGLANHLRGELSTT</sequence>